<dbReference type="AlphaFoldDB" id="A0A3N6M8T6"/>
<comment type="caution">
    <text evidence="2">The sequence shown here is derived from an EMBL/GenBank/DDBJ whole genome shotgun (WGS) entry which is preliminary data.</text>
</comment>
<organism evidence="2 3">
    <name type="scientific">Natrarchaeobius halalkaliphilus</name>
    <dbReference type="NCBI Taxonomy" id="1679091"/>
    <lineage>
        <taxon>Archaea</taxon>
        <taxon>Methanobacteriati</taxon>
        <taxon>Methanobacteriota</taxon>
        <taxon>Stenosarchaea group</taxon>
        <taxon>Halobacteria</taxon>
        <taxon>Halobacteriales</taxon>
        <taxon>Natrialbaceae</taxon>
        <taxon>Natrarchaeobius</taxon>
    </lineage>
</organism>
<feature type="compositionally biased region" description="Polar residues" evidence="1">
    <location>
        <begin position="432"/>
        <end position="446"/>
    </location>
</feature>
<gene>
    <name evidence="2" type="ORF">EA462_00015</name>
</gene>
<dbReference type="Proteomes" id="UP000273828">
    <property type="component" value="Unassembled WGS sequence"/>
</dbReference>
<dbReference type="EMBL" id="REFY01000001">
    <property type="protein sequence ID" value="RQG92660.1"/>
    <property type="molecule type" value="Genomic_DNA"/>
</dbReference>
<proteinExistence type="predicted"/>
<dbReference type="OrthoDB" id="205201at2157"/>
<keyword evidence="3" id="KW-1185">Reference proteome</keyword>
<protein>
    <submittedName>
        <fullName evidence="2">Uncharacterized protein</fullName>
    </submittedName>
</protein>
<dbReference type="PROSITE" id="PS51318">
    <property type="entry name" value="TAT"/>
    <property type="match status" value="1"/>
</dbReference>
<feature type="region of interest" description="Disordered" evidence="1">
    <location>
        <begin position="422"/>
        <end position="450"/>
    </location>
</feature>
<name>A0A3N6M8T6_9EURY</name>
<accession>A0A3N6M8T6</accession>
<sequence length="651" mass="71369">MTQYPRRTLLGGIGMTIAASVTAGVATADETTAASTGPEFDSVLSFLPGTVASESMMLTVTDLERQLEANEPHDPASLGGGFQIQPDDVSKTALVYSLGEDLSRPIKVLTGDIDLEGDVEAEDSHAGIDYERYETDEVVAAVTDDVVIIAPDTPTVEDALEANAGETDRLLEADSRLEEGLETYDAADGLTVSLTDEYYLPDKYDDVAIEYVVQAMTVIDPDTIEMRFGIRFEDEDDVTDALIESLTGEYAYVSTREDPEVEVDGSLATVTVERDLEAERAIQEHDSPGFLRVDRDIDLDDDYLEIEVGRGDPTPIEDLTLEVGDEEYDREIWADGHGTLEEGDTIRIEMDDVEPNLSLHLSHDHELGSSGSGTTILGNLRFAFEYDHDEETLSVEYEDDFPLDGDGVSLAVYDHGDADWVRPDEDEPEPRTTVQPWEDQTVSQGDAHTLEDVHPGDEIVVGWNGISRRDGLRQYQVNPPGVVSFEYDYAAKTLSATLEPSAEDEGDDLQPAAAYELRIDEEPTASQWADEAESVPAEGTTVTVDDVEIGVRATAVWGDDELRVGSTRTMPSVLLEATDGTIEHVGGDVLAGSDLEAEVWTESDRETIDLEDEIDGEFTEGDTLEVDDDVQNLTLVYDDEHRIGWVDTTRE</sequence>
<evidence type="ECO:0000313" key="3">
    <source>
        <dbReference type="Proteomes" id="UP000273828"/>
    </source>
</evidence>
<evidence type="ECO:0000313" key="2">
    <source>
        <dbReference type="EMBL" id="RQG92660.1"/>
    </source>
</evidence>
<dbReference type="InterPro" id="IPR006311">
    <property type="entry name" value="TAT_signal"/>
</dbReference>
<evidence type="ECO:0000256" key="1">
    <source>
        <dbReference type="SAM" id="MobiDB-lite"/>
    </source>
</evidence>
<dbReference type="RefSeq" id="WP_124176534.1">
    <property type="nucleotide sequence ID" value="NZ_REFY01000001.1"/>
</dbReference>
<reference evidence="2 3" key="1">
    <citation type="submission" date="2018-10" db="EMBL/GenBank/DDBJ databases">
        <title>Natrarchaeobius chitinivorans gen. nov., sp. nov., and Natrarchaeobius haloalkaliphilus sp. nov., alkaliphilic, chitin-utilizing haloarchaea from hypersaline alkaline lakes.</title>
        <authorList>
            <person name="Sorokin D.Y."/>
            <person name="Elcheninov A.G."/>
            <person name="Kostrikina N.A."/>
            <person name="Bale N.J."/>
            <person name="Sinninghe Damste J.S."/>
            <person name="Khijniak T.V."/>
            <person name="Kublanov I.V."/>
            <person name="Toshchakov S.V."/>
        </authorList>
    </citation>
    <scope>NUCLEOTIDE SEQUENCE [LARGE SCALE GENOMIC DNA]</scope>
    <source>
        <strain evidence="2 3">AArcht-Sl</strain>
    </source>
</reference>